<dbReference type="Proteomes" id="UP000003477">
    <property type="component" value="Unassembled WGS sequence"/>
</dbReference>
<evidence type="ECO:0000313" key="1">
    <source>
        <dbReference type="EMBL" id="EHJ09471.1"/>
    </source>
</evidence>
<sequence length="37" mass="4164">MVVAKQKVDVWDDPTVHLVQPPRLSPSVPLLDRNGKQ</sequence>
<protein>
    <submittedName>
        <fullName evidence="1">Uncharacterized protein</fullName>
    </submittedName>
</protein>
<gene>
    <name evidence="1" type="ORF">CWATWH0003_B102</name>
</gene>
<reference evidence="1 2" key="1">
    <citation type="journal article" date="2011" name="Front. Microbiol.">
        <title>Two Strains of Crocosphaera watsonii with Highly Conserved Genomes are Distinguished by Strain-Specific Features.</title>
        <authorList>
            <person name="Bench S.R."/>
            <person name="Ilikchyan I.N."/>
            <person name="Tripp H.J."/>
            <person name="Zehr J.P."/>
        </authorList>
    </citation>
    <scope>NUCLEOTIDE SEQUENCE [LARGE SCALE GENOMIC DNA]</scope>
    <source>
        <strain evidence="1 2">WH 0003</strain>
    </source>
</reference>
<accession>G5JEB5</accession>
<dbReference type="AlphaFoldDB" id="G5JEB5"/>
<name>G5JEB5_CROWT</name>
<dbReference type="EMBL" id="AESD01000980">
    <property type="protein sequence ID" value="EHJ09471.1"/>
    <property type="molecule type" value="Genomic_DNA"/>
</dbReference>
<evidence type="ECO:0000313" key="2">
    <source>
        <dbReference type="Proteomes" id="UP000003477"/>
    </source>
</evidence>
<comment type="caution">
    <text evidence="1">The sequence shown here is derived from an EMBL/GenBank/DDBJ whole genome shotgun (WGS) entry which is preliminary data.</text>
</comment>
<organism evidence="1 2">
    <name type="scientific">Crocosphaera watsonii WH 0003</name>
    <dbReference type="NCBI Taxonomy" id="423471"/>
    <lineage>
        <taxon>Bacteria</taxon>
        <taxon>Bacillati</taxon>
        <taxon>Cyanobacteriota</taxon>
        <taxon>Cyanophyceae</taxon>
        <taxon>Oscillatoriophycideae</taxon>
        <taxon>Chroococcales</taxon>
        <taxon>Aphanothecaceae</taxon>
        <taxon>Crocosphaera</taxon>
    </lineage>
</organism>
<proteinExistence type="predicted"/>